<dbReference type="Proteomes" id="UP000266861">
    <property type="component" value="Unassembled WGS sequence"/>
</dbReference>
<protein>
    <submittedName>
        <fullName evidence="1">Uncharacterized protein</fullName>
    </submittedName>
</protein>
<evidence type="ECO:0000313" key="2">
    <source>
        <dbReference type="Proteomes" id="UP000266861"/>
    </source>
</evidence>
<name>A0A397HU82_9GLOM</name>
<accession>A0A397HU82</accession>
<organism evidence="1 2">
    <name type="scientific">Diversispora epigaea</name>
    <dbReference type="NCBI Taxonomy" id="1348612"/>
    <lineage>
        <taxon>Eukaryota</taxon>
        <taxon>Fungi</taxon>
        <taxon>Fungi incertae sedis</taxon>
        <taxon>Mucoromycota</taxon>
        <taxon>Glomeromycotina</taxon>
        <taxon>Glomeromycetes</taxon>
        <taxon>Diversisporales</taxon>
        <taxon>Diversisporaceae</taxon>
        <taxon>Diversispora</taxon>
    </lineage>
</organism>
<dbReference type="EMBL" id="PQFF01000291">
    <property type="protein sequence ID" value="RHZ65126.1"/>
    <property type="molecule type" value="Genomic_DNA"/>
</dbReference>
<gene>
    <name evidence="1" type="ORF">Glove_319g52</name>
</gene>
<sequence>MHKLQLARQTREKANFCRQITYLVGNNLKFLEFPHNLPREVSYIRNRSGSPIQHTNSVIEFGFLKELEHIKPIRLSTRYMIVRVTRQTQIARHSNDEANTNRSSLE</sequence>
<keyword evidence="2" id="KW-1185">Reference proteome</keyword>
<proteinExistence type="predicted"/>
<comment type="caution">
    <text evidence="1">The sequence shown here is derived from an EMBL/GenBank/DDBJ whole genome shotgun (WGS) entry which is preliminary data.</text>
</comment>
<dbReference type="AlphaFoldDB" id="A0A397HU82"/>
<evidence type="ECO:0000313" key="1">
    <source>
        <dbReference type="EMBL" id="RHZ65126.1"/>
    </source>
</evidence>
<reference evidence="1 2" key="1">
    <citation type="submission" date="2018-08" db="EMBL/GenBank/DDBJ databases">
        <title>Genome and evolution of the arbuscular mycorrhizal fungus Diversispora epigaea (formerly Glomus versiforme) and its bacterial endosymbionts.</title>
        <authorList>
            <person name="Sun X."/>
            <person name="Fei Z."/>
            <person name="Harrison M."/>
        </authorList>
    </citation>
    <scope>NUCLEOTIDE SEQUENCE [LARGE SCALE GENOMIC DNA]</scope>
    <source>
        <strain evidence="1 2">IT104</strain>
    </source>
</reference>